<dbReference type="PANTHER" id="PTHR45615">
    <property type="entry name" value="MYOSIN HEAVY CHAIN, NON-MUSCLE"/>
    <property type="match status" value="1"/>
</dbReference>
<feature type="compositionally biased region" description="Low complexity" evidence="2">
    <location>
        <begin position="2214"/>
        <end position="2226"/>
    </location>
</feature>
<comment type="caution">
    <text evidence="3">The sequence shown here is derived from an EMBL/GenBank/DDBJ whole genome shotgun (WGS) entry which is preliminary data.</text>
</comment>
<dbReference type="VEuPathDB" id="TrichDB:TRFO_22196"/>
<evidence type="ECO:0000256" key="2">
    <source>
        <dbReference type="SAM" id="MobiDB-lite"/>
    </source>
</evidence>
<feature type="region of interest" description="Disordered" evidence="2">
    <location>
        <begin position="928"/>
        <end position="947"/>
    </location>
</feature>
<dbReference type="PANTHER" id="PTHR45615:SF80">
    <property type="entry name" value="GRIP DOMAIN-CONTAINING PROTEIN"/>
    <property type="match status" value="1"/>
</dbReference>
<evidence type="ECO:0000313" key="3">
    <source>
        <dbReference type="EMBL" id="OHT09039.1"/>
    </source>
</evidence>
<dbReference type="RefSeq" id="XP_068362175.1">
    <property type="nucleotide sequence ID" value="XM_068502421.1"/>
</dbReference>
<feature type="region of interest" description="Disordered" evidence="2">
    <location>
        <begin position="1341"/>
        <end position="1412"/>
    </location>
</feature>
<feature type="coiled-coil region" evidence="1">
    <location>
        <begin position="1500"/>
        <end position="1555"/>
    </location>
</feature>
<dbReference type="EMBL" id="MLAK01000650">
    <property type="protein sequence ID" value="OHT09039.1"/>
    <property type="molecule type" value="Genomic_DNA"/>
</dbReference>
<feature type="region of interest" description="Disordered" evidence="2">
    <location>
        <begin position="587"/>
        <end position="613"/>
    </location>
</feature>
<name>A0A1J4KC94_9EUKA</name>
<feature type="compositionally biased region" description="Polar residues" evidence="2">
    <location>
        <begin position="1028"/>
        <end position="1066"/>
    </location>
</feature>
<feature type="coiled-coil region" evidence="1">
    <location>
        <begin position="1833"/>
        <end position="1881"/>
    </location>
</feature>
<reference evidence="3" key="1">
    <citation type="submission" date="2016-10" db="EMBL/GenBank/DDBJ databases">
        <authorList>
            <person name="Benchimol M."/>
            <person name="Almeida L.G."/>
            <person name="Vasconcelos A.T."/>
            <person name="Perreira-Neves A."/>
            <person name="Rosa I.A."/>
            <person name="Tasca T."/>
            <person name="Bogo M.R."/>
            <person name="de Souza W."/>
        </authorList>
    </citation>
    <scope>NUCLEOTIDE SEQUENCE [LARGE SCALE GENOMIC DNA]</scope>
    <source>
        <strain evidence="3">K</strain>
    </source>
</reference>
<evidence type="ECO:0000313" key="4">
    <source>
        <dbReference type="Proteomes" id="UP000179807"/>
    </source>
</evidence>
<keyword evidence="1" id="KW-0175">Coiled coil</keyword>
<dbReference type="Proteomes" id="UP000179807">
    <property type="component" value="Unassembled WGS sequence"/>
</dbReference>
<feature type="region of interest" description="Disordered" evidence="2">
    <location>
        <begin position="2208"/>
        <end position="2233"/>
    </location>
</feature>
<dbReference type="GeneID" id="94837125"/>
<feature type="coiled-coil region" evidence="1">
    <location>
        <begin position="2357"/>
        <end position="2408"/>
    </location>
</feature>
<organism evidence="3 4">
    <name type="scientific">Tritrichomonas foetus</name>
    <dbReference type="NCBI Taxonomy" id="1144522"/>
    <lineage>
        <taxon>Eukaryota</taxon>
        <taxon>Metamonada</taxon>
        <taxon>Parabasalia</taxon>
        <taxon>Tritrichomonadida</taxon>
        <taxon>Tritrichomonadidae</taxon>
        <taxon>Tritrichomonas</taxon>
    </lineage>
</organism>
<feature type="coiled-coil region" evidence="1">
    <location>
        <begin position="326"/>
        <end position="388"/>
    </location>
</feature>
<dbReference type="OrthoDB" id="10252174at2759"/>
<keyword evidence="4" id="KW-1185">Reference proteome</keyword>
<feature type="region of interest" description="Disordered" evidence="2">
    <location>
        <begin position="1023"/>
        <end position="1088"/>
    </location>
</feature>
<proteinExistence type="predicted"/>
<sequence>MSNNSTESRAATRAGLARLRPLAIKPLPTAKKTQNTELPDGWYFNETREKSFWEDIEKGSENDKKNDAQIEMLKKTEHVTDLQDTSSKIRNLVNQFDDIDQDTLMILMQIYDDGSGNEALDQQMIMNDSKTHVLDFMTQLKGLSDSQTQLMENLRFWFSTLQQHSQNSETEINSDEVPNVDNIYASLAQMIKEYTEKSEHAQCLHNDINDFWYKQIANYKRIVLMRDEEIRKLNKNINEATAAAQARRARKKNEDKNNEQSAMQKEQLEKQLRLNQEMKQQIEVLRTALKEGEVHNAALSSMKEMNFTDRLSQEILDLSSDMNSMKIEYESKAASQEALINQLQLQIEQLKKNNKAQQDKYSDLEVKLRDVEKLRDELDESLQKHLKLLAVERQAHEERPRVVDETPVDRQELYEAEMKHQHEIRSLNERHREELVMQAEVARQKYLKERDKLLNSLESKDISGLLQSISSECERRIETQKEEFEKREQGIIQGWAGKLALLTRQYENRIKSLNTAHEVDLLMAKDAIKFEVKKAELEFEEKYNVQLLEMGREREEKYEEFQKHLDKVNGELDSLREENSKLKDQLADALENASSQVSEPLTPSVSSTGVSSRLNTAGRFERNPSVAEIVSTEMRPVERDQLIEKYAMKMKIMKQELDDQMNWALEKQKNYFEREMHKQIIDHQQEMRERLMELQEVIAQLHEEGIKDQSDDQGQKTVNSIMNEISTAFENMNAQVEKIDEINEEQPTMTVKEANERTKVLTDRLIALSTENTELKSSQVFQITTEDEVKALKDRIIFLESLQSGDSEKALEQLRNIEEKYKHELEIKDQMLLNFQKLNEVFSKAAKNTIYEQVIFDKSPTGEVKKEAPKEVSIHPKLEIATSGFIDFVSEDIDLNIHNNLTEDHPLLKKVPVPSTSAPNEEIVLRAPPRQFSTHASRKKNRSTSEEPVLVHLSISEEMFAVEMYEAPIDLSSKPLEFKSLAFLIDDNIQTMIENDIIPKHSENEKNTVKMIVSEVFERLPRSKTQEKTLSSIPENVESNSQLSSQIGSDSVTPNSFSSRPFTATSDKLELGNPLSSTSSQIVSQTVSPRHKPLTLEKPHLSMVVIQSFSIQPQERRVRVVEQNYVRKRTLKHASLNKVAIIFDYFNPKAFLMAEDSGSFEKPPHNIILTTFLGSMFESIDWGAEIKLPKEAISIKNDNLSISSFNDIDFQPESKHIVTPQPFVNELRQLTSTSQIIESQEPVKKVQQPPVNPPLETYKQKITTANLLIIDLPYSPSSHPDINAEAKAHIEELEKEISILKRRPPPSNEATVVVVKETTLDPLKKIELGPSYMPLTSEEAKKLNEKRRRSLTKPPEIVPPVKIGEDSSTVEDIKEESQRVTLSTDETEKAEKEIESESSKTPKQISQSSSLLSNQGLSLNRGANESCLSLTHNLSNASLELDPFTAAKQIITSTIRYTKRFTDEETELLQKLAENTQAYDAYISMSGQTDESHYSFIAALKQAKRDLDDHQAQAFQLNVANEQLLKRINQMITSYNKINRKLMELEDETAQQNLAMQKEILDSIDSGRADPNIPDSMNFIDTLQKLESSINLVESLGLINDHDPTNRKDELLNKIKHYQDLLVNSSDGNDAFSKEEIDALVTETQDFIGGIKASSRPVSPSDNVCELTNEQLRADISRIRKQRDSLRRDLKTEKFRNESLQQQLVTLNNKLQSERESFENDVTSYQAQIDTLRASLASKGQTTVDELRTQIINMQALIDSAKAERDLFKAKASDAEEALNVKEEMIDQLNKQIEILLQNDNSFAGSSKTEDEMFKEADIERLKEERRQDQFIYNQQRQQLEAAIAQNKILAKRCQELEQKLIHTRQELRAAEDTIDDLNLKNALIVKNETNPIIKLDKATQVYFKVKEVTELEEKQKKEEKLPVKKKVEVKKREETKPKEEPKPVQKVEETKPKIENINTPQVKDTFSAAPIQREKSEEKIALSKNDSKNLLQSTFKYNLSGELIPEDEDMDTITELVNNSMIEQKSYNIEDIALQVHDPLAIKRKKTIKLPVVSSRQKHSSRPGIYRHFPTVPSFDNKNQAEVEGLSINNAPQGKRTLTGTIGPVKPTVNQATARSYSVNSQREETDRFESSNVVVKSSLNLPQFPSTTSIHYPQQSKSALDTQLNTVSTMDREKELKETMKGPYILDRTLQSNPITPLRITLVVHDEKEKSNGNGNTSNSNNATNEHEKDKPLFVPIQTSYEAQRRCLTPLNNYQRGAVIQGRPIARPPEMTEAQKLINKLREQLKRVQISNDQKDIEIMNLKQKISELTLVIHRVKLDNIRSADELKRSKIRYDNIKSRLDICFKEVGIRDDEIQKLKREIVVLNKRVQPMNQQIAKMQNAKRQRERLQREAEKRKAVAAIAQNALGGVTSESTKKHLTGLLEHEQVTIARLEAQRRMWAEIERNHMMGVLGAMSLLSTSQYKTVRGVLPTYSPFSSSKVTTLKQILKKQNRTNSIENFLKKPYSYSTNQSNFRTGNNFDYSKFRHEEIPPRISYSDKLSVIDKIEPPLTKEEKESVVKMNENPEVEKKIVTLIQAERDKNTISKAKIDTAAIDIIPSQ</sequence>
<accession>A0A1J4KC94</accession>
<protein>
    <submittedName>
        <fullName evidence="3">Uncharacterized protein</fullName>
    </submittedName>
</protein>
<feature type="compositionally biased region" description="Low complexity" evidence="2">
    <location>
        <begin position="1076"/>
        <end position="1088"/>
    </location>
</feature>
<feature type="coiled-coil region" evidence="1">
    <location>
        <begin position="1669"/>
        <end position="1799"/>
    </location>
</feature>
<feature type="region of interest" description="Disordered" evidence="2">
    <location>
        <begin position="246"/>
        <end position="265"/>
    </location>
</feature>
<feature type="compositionally biased region" description="Polar residues" evidence="2">
    <location>
        <begin position="592"/>
        <end position="613"/>
    </location>
</feature>
<feature type="coiled-coil region" evidence="1">
    <location>
        <begin position="2273"/>
        <end position="2307"/>
    </location>
</feature>
<evidence type="ECO:0000256" key="1">
    <source>
        <dbReference type="SAM" id="Coils"/>
    </source>
</evidence>
<gene>
    <name evidence="3" type="ORF">TRFO_22196</name>
</gene>
<feature type="compositionally biased region" description="Basic and acidic residues" evidence="2">
    <location>
        <begin position="1386"/>
        <end position="1400"/>
    </location>
</feature>